<dbReference type="GO" id="GO:0005743">
    <property type="term" value="C:mitochondrial inner membrane"/>
    <property type="evidence" value="ECO:0007669"/>
    <property type="project" value="UniProtKB-SubCell"/>
</dbReference>
<evidence type="ECO:0000256" key="6">
    <source>
        <dbReference type="ARBA" id="ARBA00022448"/>
    </source>
</evidence>
<dbReference type="PANTHER" id="PTHR12485">
    <property type="entry name" value="NADH-UBIQUINONE OXIDOREDUCTASE SUBUNIT B"/>
    <property type="match status" value="1"/>
</dbReference>
<dbReference type="Pfam" id="PF07347">
    <property type="entry name" value="CI-B14_5a"/>
    <property type="match status" value="1"/>
</dbReference>
<keyword evidence="7" id="KW-0679">Respiratory chain</keyword>
<dbReference type="OrthoDB" id="10063829at2759"/>
<evidence type="ECO:0000256" key="9">
    <source>
        <dbReference type="ARBA" id="ARBA00022982"/>
    </source>
</evidence>
<evidence type="ECO:0000256" key="14">
    <source>
        <dbReference type="ARBA" id="ARBA00033401"/>
    </source>
</evidence>
<proteinExistence type="inferred from homology"/>
<evidence type="ECO:0000256" key="4">
    <source>
        <dbReference type="ARBA" id="ARBA00011533"/>
    </source>
</evidence>
<dbReference type="AlphaFoldDB" id="A0A9B0BH61"/>
<protein>
    <recommendedName>
        <fullName evidence="5">NADH dehydrogenase [ubiquinone] 1 alpha subcomplex subunit 7</fullName>
    </recommendedName>
    <alternativeName>
        <fullName evidence="14">Complex I-B14.5a</fullName>
    </alternativeName>
    <alternativeName>
        <fullName evidence="13">NADH-ubiquinone oxidoreductase subunit B14.5a</fullName>
    </alternativeName>
</protein>
<sequence length="101" mass="11729">MSRNLRNTIPLIDWIRTIGRGRERVEALRFSDTIAARTQPPPHVPGGPYHKISKVYYYSRDVRRSVQPPSEIYTEGQIEAGKVDMTQIKLNPLKKQLLREE</sequence>
<reference evidence="16" key="1">
    <citation type="submission" date="2025-08" db="UniProtKB">
        <authorList>
            <consortium name="RefSeq"/>
        </authorList>
    </citation>
    <scope>IDENTIFICATION</scope>
</reference>
<name>A0A9B0BH61_BOMTE</name>
<accession>A0A9B0BH61</accession>
<dbReference type="InterPro" id="IPR009947">
    <property type="entry name" value="NDUA7"/>
</dbReference>
<comment type="similarity">
    <text evidence="3">Belongs to the complex I NDUFA7 subunit family.</text>
</comment>
<dbReference type="KEGG" id="bter:100646263"/>
<keyword evidence="8" id="KW-0999">Mitochondrion inner membrane</keyword>
<comment type="function">
    <text evidence="1">Accessory subunit of the mitochondrial membrane respiratory chain NADH dehydrogenase (Complex I), that is believed not to be involved in catalysis. Complex I functions in the transfer of electrons from NADH to the respiratory chain. The immediate electron acceptor for the enzyme is believed to be ubiquinone.</text>
</comment>
<gene>
    <name evidence="16" type="primary">LOC100646263</name>
</gene>
<keyword evidence="9" id="KW-0249">Electron transport</keyword>
<evidence type="ECO:0000256" key="1">
    <source>
        <dbReference type="ARBA" id="ARBA00003195"/>
    </source>
</evidence>
<dbReference type="GO" id="GO:0006120">
    <property type="term" value="P:mitochondrial electron transport, NADH to ubiquinone"/>
    <property type="evidence" value="ECO:0007669"/>
    <property type="project" value="TreeGrafter"/>
</dbReference>
<keyword evidence="12" id="KW-0472">Membrane</keyword>
<comment type="subunit">
    <text evidence="4">Complex I is composed of 45 different subunits.</text>
</comment>
<evidence type="ECO:0000256" key="10">
    <source>
        <dbReference type="ARBA" id="ARBA00022990"/>
    </source>
</evidence>
<keyword evidence="15" id="KW-1185">Reference proteome</keyword>
<evidence type="ECO:0000256" key="5">
    <source>
        <dbReference type="ARBA" id="ARBA00016383"/>
    </source>
</evidence>
<organism evidence="15 16">
    <name type="scientific">Bombus terrestris</name>
    <name type="common">Buff-tailed bumblebee</name>
    <name type="synonym">Apis terrestris</name>
    <dbReference type="NCBI Taxonomy" id="30195"/>
    <lineage>
        <taxon>Eukaryota</taxon>
        <taxon>Metazoa</taxon>
        <taxon>Ecdysozoa</taxon>
        <taxon>Arthropoda</taxon>
        <taxon>Hexapoda</taxon>
        <taxon>Insecta</taxon>
        <taxon>Pterygota</taxon>
        <taxon>Neoptera</taxon>
        <taxon>Endopterygota</taxon>
        <taxon>Hymenoptera</taxon>
        <taxon>Apocrita</taxon>
        <taxon>Aculeata</taxon>
        <taxon>Apoidea</taxon>
        <taxon>Anthophila</taxon>
        <taxon>Apidae</taxon>
        <taxon>Bombus</taxon>
        <taxon>Bombus</taxon>
    </lineage>
</organism>
<dbReference type="Proteomes" id="UP000835206">
    <property type="component" value="Chromosome 8"/>
</dbReference>
<comment type="subcellular location">
    <subcellularLocation>
        <location evidence="2">Mitochondrion inner membrane</location>
        <topology evidence="2">Peripheral membrane protein</topology>
        <orientation evidence="2">Matrix side</orientation>
    </subcellularLocation>
</comment>
<evidence type="ECO:0000256" key="2">
    <source>
        <dbReference type="ARBA" id="ARBA00004443"/>
    </source>
</evidence>
<keyword evidence="11" id="KW-0496">Mitochondrion</keyword>
<evidence type="ECO:0000256" key="11">
    <source>
        <dbReference type="ARBA" id="ARBA00023128"/>
    </source>
</evidence>
<evidence type="ECO:0000313" key="16">
    <source>
        <dbReference type="RefSeq" id="XP_003397313.1"/>
    </source>
</evidence>
<evidence type="ECO:0000256" key="8">
    <source>
        <dbReference type="ARBA" id="ARBA00022792"/>
    </source>
</evidence>
<evidence type="ECO:0000313" key="15">
    <source>
        <dbReference type="Proteomes" id="UP000835206"/>
    </source>
</evidence>
<keyword evidence="6" id="KW-0813">Transport</keyword>
<evidence type="ECO:0000256" key="13">
    <source>
        <dbReference type="ARBA" id="ARBA00030360"/>
    </source>
</evidence>
<keyword evidence="10" id="KW-0007">Acetylation</keyword>
<evidence type="ECO:0000256" key="3">
    <source>
        <dbReference type="ARBA" id="ARBA00005482"/>
    </source>
</evidence>
<evidence type="ECO:0000256" key="12">
    <source>
        <dbReference type="ARBA" id="ARBA00023136"/>
    </source>
</evidence>
<dbReference type="PANTHER" id="PTHR12485:SF1">
    <property type="entry name" value="NADH DEHYDROGENASE [UBIQUINONE] 1 ALPHA SUBCOMPLEX SUBUNIT 7"/>
    <property type="match status" value="1"/>
</dbReference>
<evidence type="ECO:0000256" key="7">
    <source>
        <dbReference type="ARBA" id="ARBA00022660"/>
    </source>
</evidence>
<dbReference type="GeneID" id="100646263"/>
<dbReference type="RefSeq" id="XP_003397313.1">
    <property type="nucleotide sequence ID" value="XM_003397265.3"/>
</dbReference>